<reference evidence="2 3" key="1">
    <citation type="submission" date="2020-06" db="EMBL/GenBank/DDBJ databases">
        <title>Methanolobus halotolerans sp. nov., isolated from a saline lake Tus in Siberia.</title>
        <authorList>
            <person name="Shen Y."/>
            <person name="Chen S.-C."/>
            <person name="Lai M.-C."/>
            <person name="Huang H.-H."/>
            <person name="Chiu H.-H."/>
            <person name="Tang S.-L."/>
            <person name="Rogozin D.Y."/>
            <person name="Degermendzhy A.G."/>
        </authorList>
    </citation>
    <scope>NUCLEOTIDE SEQUENCE [LARGE SCALE GENOMIC DNA]</scope>
    <source>
        <strain evidence="2 3">DSM 21339</strain>
    </source>
</reference>
<dbReference type="GeneID" id="55822271"/>
<dbReference type="KEGG" id="mzi:HWN40_11310"/>
<sequence length="258" mass="29037">MPVLSFIACRIFEDEIVHIIENDNAIRNLLIVNNEDARMLVDKLEDAGCDYTLVSDDVLPDCPEDDGLTLVVEILELALHATPDDLKEAVYSKAREKSEYSDGILLLYGLCGNVLDKVDKDLADLPCPVHILKEDNGDIIDDCIGAVLGSRAAYLEKLKSFNGVGTFFMTPMWAAHWREMVKAAGLTNNPDDIKMSKFVFDYAGYKTVAKMDTGLYYEKSFDPMVEEFARLFEFNIIEMKASPRLLVNCYERIKGEVL</sequence>
<dbReference type="RefSeq" id="WP_176965830.1">
    <property type="nucleotide sequence ID" value="NZ_CP058215.1"/>
</dbReference>
<evidence type="ECO:0000259" key="1">
    <source>
        <dbReference type="Pfam" id="PF07796"/>
    </source>
</evidence>
<dbReference type="Pfam" id="PF07796">
    <property type="entry name" value="DUF1638"/>
    <property type="match status" value="1"/>
</dbReference>
<name>A0A7D5EAB0_9EURY</name>
<dbReference type="AlphaFoldDB" id="A0A7D5EAB0"/>
<dbReference type="EMBL" id="CP058215">
    <property type="protein sequence ID" value="QLC50775.1"/>
    <property type="molecule type" value="Genomic_DNA"/>
</dbReference>
<gene>
    <name evidence="2" type="ORF">HWN40_11310</name>
</gene>
<proteinExistence type="predicted"/>
<accession>A0A7D5EAB0</accession>
<organism evidence="2 3">
    <name type="scientific">Methanolobus zinderi</name>
    <dbReference type="NCBI Taxonomy" id="536044"/>
    <lineage>
        <taxon>Archaea</taxon>
        <taxon>Methanobacteriati</taxon>
        <taxon>Methanobacteriota</taxon>
        <taxon>Stenosarchaea group</taxon>
        <taxon>Methanomicrobia</taxon>
        <taxon>Methanosarcinales</taxon>
        <taxon>Methanosarcinaceae</taxon>
        <taxon>Methanolobus</taxon>
    </lineage>
</organism>
<evidence type="ECO:0000313" key="2">
    <source>
        <dbReference type="EMBL" id="QLC50775.1"/>
    </source>
</evidence>
<keyword evidence="3" id="KW-1185">Reference proteome</keyword>
<dbReference type="Proteomes" id="UP000509594">
    <property type="component" value="Chromosome"/>
</dbReference>
<protein>
    <submittedName>
        <fullName evidence="2">DUF1638 domain-containing protein</fullName>
    </submittedName>
</protein>
<dbReference type="InterPro" id="IPR012437">
    <property type="entry name" value="DUF1638"/>
</dbReference>
<evidence type="ECO:0000313" key="3">
    <source>
        <dbReference type="Proteomes" id="UP000509594"/>
    </source>
</evidence>
<dbReference type="OrthoDB" id="53190at2157"/>
<feature type="domain" description="DUF1638" evidence="1">
    <location>
        <begin position="74"/>
        <end position="249"/>
    </location>
</feature>